<proteinExistence type="predicted"/>
<dbReference type="Proteomes" id="UP000639516">
    <property type="component" value="Unassembled WGS sequence"/>
</dbReference>
<dbReference type="InterPro" id="IPR035985">
    <property type="entry name" value="Ubiquitin-activating_enz"/>
</dbReference>
<dbReference type="Pfam" id="PF00899">
    <property type="entry name" value="ThiF"/>
    <property type="match status" value="1"/>
</dbReference>
<comment type="caution">
    <text evidence="2">The sequence shown here is derived from an EMBL/GenBank/DDBJ whole genome shotgun (WGS) entry which is preliminary data.</text>
</comment>
<keyword evidence="2" id="KW-0548">Nucleotidyltransferase</keyword>
<dbReference type="Gene3D" id="3.40.50.720">
    <property type="entry name" value="NAD(P)-binding Rossmann-like Domain"/>
    <property type="match status" value="1"/>
</dbReference>
<reference evidence="2 3" key="1">
    <citation type="journal article" date="2020" name="Arch. Microbiol.">
        <title>Bradyrhizobium campsiandrae sp. nov., a nitrogen-fixing bacterial strain isolated from a native leguminous tree from the Amazon adapted to flooded conditions.</title>
        <authorList>
            <person name="Cabral Michel D."/>
            <person name="Martins da Costa E."/>
            <person name="Azarias Guimaraes A."/>
            <person name="Soares de Carvalho T."/>
            <person name="Santos de Castro Caputo P."/>
            <person name="Willems A."/>
            <person name="de Souza Moreira F.M."/>
        </authorList>
    </citation>
    <scope>NUCLEOTIDE SEQUENCE [LARGE SCALE GENOMIC DNA]</scope>
    <source>
        <strain evidence="3">INPA 384B</strain>
    </source>
</reference>
<dbReference type="InterPro" id="IPR000594">
    <property type="entry name" value="ThiF_NAD_FAD-bd"/>
</dbReference>
<evidence type="ECO:0000259" key="1">
    <source>
        <dbReference type="Pfam" id="PF00899"/>
    </source>
</evidence>
<accession>A0ABR7UFH4</accession>
<feature type="domain" description="THIF-type NAD/FAD binding fold" evidence="1">
    <location>
        <begin position="230"/>
        <end position="495"/>
    </location>
</feature>
<organism evidence="2 3">
    <name type="scientific">Bradyrhizobium campsiandrae</name>
    <dbReference type="NCBI Taxonomy" id="1729892"/>
    <lineage>
        <taxon>Bacteria</taxon>
        <taxon>Pseudomonadati</taxon>
        <taxon>Pseudomonadota</taxon>
        <taxon>Alphaproteobacteria</taxon>
        <taxon>Hyphomicrobiales</taxon>
        <taxon>Nitrobacteraceae</taxon>
        <taxon>Bradyrhizobium</taxon>
    </lineage>
</organism>
<gene>
    <name evidence="2" type="ORF">HA482_27400</name>
</gene>
<evidence type="ECO:0000313" key="3">
    <source>
        <dbReference type="Proteomes" id="UP000639516"/>
    </source>
</evidence>
<name>A0ABR7UFH4_9BRAD</name>
<keyword evidence="2" id="KW-0808">Transferase</keyword>
<evidence type="ECO:0000313" key="2">
    <source>
        <dbReference type="EMBL" id="MBC9981943.1"/>
    </source>
</evidence>
<dbReference type="SUPFAM" id="SSF69572">
    <property type="entry name" value="Activating enzymes of the ubiquitin-like proteins"/>
    <property type="match status" value="1"/>
</dbReference>
<dbReference type="GO" id="GO:0016779">
    <property type="term" value="F:nucleotidyltransferase activity"/>
    <property type="evidence" value="ECO:0007669"/>
    <property type="project" value="UniProtKB-KW"/>
</dbReference>
<keyword evidence="3" id="KW-1185">Reference proteome</keyword>
<sequence length="518" mass="56881">MTVEIEQLSDRHFRPDPAGILADTAAARQGHVLVSISTAAASTKSGQDALWMLTNLLCRQFKLVTSIIFDIPDLPTFEKLAAFGQGTKLLQTMLNCVHAVAHNHVVAKSYRPEVAENVTIELHIGKPQGEARAPERLVIFADGWRLFIGRKFPEGASTTSELSIGPYLAACFAAGEVFKRLRGLKPGKGELLGVDRDLLLSVWSCEAAPSWEALAPDPKLPNMPLPDFYIAGAGAVAQALALGLAGVPGLRGFAVAADPDTLDLSNDNRYALSAIENDGWPKSPMMKAFLEPRGLNVFAYEKTWQDYVSGSGRDHKRAELEQLERRYLYGIILSCVDDNGPRHAIQNLWPGLIIGGSTLGLTAKVTTYDMRGDQLCLKCFNAVIDRNDRVKARLDHARTLNPEERRQYFEDLKIDPDRASEYLDDPGCGKLGAQDLDRFAAGPPMMSVGFVSVAAGVLLAAQFLRLQLSGRAPLTDRGALTIANFYRPGIRIVRSMPEATCDCGTRRLKDWRRNWSQH</sequence>
<dbReference type="EMBL" id="JAATTO010000043">
    <property type="protein sequence ID" value="MBC9981943.1"/>
    <property type="molecule type" value="Genomic_DNA"/>
</dbReference>
<dbReference type="RefSeq" id="WP_188104697.1">
    <property type="nucleotide sequence ID" value="NZ_JAANIH010000042.1"/>
</dbReference>
<protein>
    <submittedName>
        <fullName evidence="2">ThiF family adenylyltransferase</fullName>
    </submittedName>
</protein>